<dbReference type="AlphaFoldDB" id="A0A4Y2QCS4"/>
<name>A0A4Y2QCS4_ARAVE</name>
<organism evidence="1 2">
    <name type="scientific">Araneus ventricosus</name>
    <name type="common">Orbweaver spider</name>
    <name type="synonym">Epeira ventricosa</name>
    <dbReference type="NCBI Taxonomy" id="182803"/>
    <lineage>
        <taxon>Eukaryota</taxon>
        <taxon>Metazoa</taxon>
        <taxon>Ecdysozoa</taxon>
        <taxon>Arthropoda</taxon>
        <taxon>Chelicerata</taxon>
        <taxon>Arachnida</taxon>
        <taxon>Araneae</taxon>
        <taxon>Araneomorphae</taxon>
        <taxon>Entelegynae</taxon>
        <taxon>Araneoidea</taxon>
        <taxon>Araneidae</taxon>
        <taxon>Araneus</taxon>
    </lineage>
</organism>
<dbReference type="Proteomes" id="UP000499080">
    <property type="component" value="Unassembled WGS sequence"/>
</dbReference>
<keyword evidence="2" id="KW-1185">Reference proteome</keyword>
<evidence type="ECO:0000313" key="2">
    <source>
        <dbReference type="Proteomes" id="UP000499080"/>
    </source>
</evidence>
<sequence length="158" mass="17973">MSFYITCPSDGSLVFHPENTLSHYFTKLPSPVDLTGEWEVGIVEFIYPRMWNNVTNDSNYYEYDLGNGVIKSGRIDCGYYETLIDILNALPKHVKIQMNYNKHSEKDAKAVGKQALRLDIDVANDLLQDKEIKPSVKQRAKEAAPPNYKKTCLQVGNL</sequence>
<dbReference type="EMBL" id="BGPR01013560">
    <property type="protein sequence ID" value="GBN61181.1"/>
    <property type="molecule type" value="Genomic_DNA"/>
</dbReference>
<gene>
    <name evidence="1" type="ORF">AVEN_11225_1</name>
</gene>
<accession>A0A4Y2QCS4</accession>
<protein>
    <submittedName>
        <fullName evidence="1">Uncharacterized protein</fullName>
    </submittedName>
</protein>
<proteinExistence type="predicted"/>
<dbReference type="OrthoDB" id="9973206at2759"/>
<evidence type="ECO:0000313" key="1">
    <source>
        <dbReference type="EMBL" id="GBN61181.1"/>
    </source>
</evidence>
<comment type="caution">
    <text evidence="1">The sequence shown here is derived from an EMBL/GenBank/DDBJ whole genome shotgun (WGS) entry which is preliminary data.</text>
</comment>
<reference evidence="1 2" key="1">
    <citation type="journal article" date="2019" name="Sci. Rep.">
        <title>Orb-weaving spider Araneus ventricosus genome elucidates the spidroin gene catalogue.</title>
        <authorList>
            <person name="Kono N."/>
            <person name="Nakamura H."/>
            <person name="Ohtoshi R."/>
            <person name="Moran D.A.P."/>
            <person name="Shinohara A."/>
            <person name="Yoshida Y."/>
            <person name="Fujiwara M."/>
            <person name="Mori M."/>
            <person name="Tomita M."/>
            <person name="Arakawa K."/>
        </authorList>
    </citation>
    <scope>NUCLEOTIDE SEQUENCE [LARGE SCALE GENOMIC DNA]</scope>
</reference>